<dbReference type="Proteomes" id="UP000681414">
    <property type="component" value="Unassembled WGS sequence"/>
</dbReference>
<evidence type="ECO:0000256" key="5">
    <source>
        <dbReference type="ARBA" id="ARBA00023136"/>
    </source>
</evidence>
<feature type="domain" description="Histidine kinase/HSP90-like ATPase" evidence="8">
    <location>
        <begin position="470"/>
        <end position="584"/>
    </location>
</feature>
<keyword evidence="10" id="KW-1185">Reference proteome</keyword>
<dbReference type="Gene3D" id="3.30.565.10">
    <property type="entry name" value="Histidine kinase-like ATPase, C-terminal domain"/>
    <property type="match status" value="1"/>
</dbReference>
<name>A0A942YGG1_9BACI</name>
<keyword evidence="3 7" id="KW-0812">Transmembrane</keyword>
<feature type="transmembrane region" description="Helical" evidence="7">
    <location>
        <begin position="287"/>
        <end position="310"/>
    </location>
</feature>
<dbReference type="SMART" id="SM00387">
    <property type="entry name" value="HATPase_c"/>
    <property type="match status" value="1"/>
</dbReference>
<dbReference type="InterPro" id="IPR036890">
    <property type="entry name" value="HATPase_C_sf"/>
</dbReference>
<gene>
    <name evidence="9" type="ORF">KHA97_13685</name>
</gene>
<dbReference type="AlphaFoldDB" id="A0A942YGG1"/>
<evidence type="ECO:0000256" key="1">
    <source>
        <dbReference type="ARBA" id="ARBA00004651"/>
    </source>
</evidence>
<accession>A0A942YGG1</accession>
<dbReference type="Gene3D" id="3.30.450.20">
    <property type="entry name" value="PAS domain"/>
    <property type="match status" value="1"/>
</dbReference>
<dbReference type="EMBL" id="JAGYPG010000002">
    <property type="protein sequence ID" value="MBS4196113.1"/>
    <property type="molecule type" value="Genomic_DNA"/>
</dbReference>
<evidence type="ECO:0000256" key="4">
    <source>
        <dbReference type="ARBA" id="ARBA00022989"/>
    </source>
</evidence>
<dbReference type="Pfam" id="PF06580">
    <property type="entry name" value="His_kinase"/>
    <property type="match status" value="1"/>
</dbReference>
<organism evidence="9 10">
    <name type="scientific">Lederbergia citri</name>
    <dbReference type="NCBI Taxonomy" id="2833580"/>
    <lineage>
        <taxon>Bacteria</taxon>
        <taxon>Bacillati</taxon>
        <taxon>Bacillota</taxon>
        <taxon>Bacilli</taxon>
        <taxon>Bacillales</taxon>
        <taxon>Bacillaceae</taxon>
        <taxon>Lederbergia</taxon>
    </lineage>
</organism>
<dbReference type="GO" id="GO:0005886">
    <property type="term" value="C:plasma membrane"/>
    <property type="evidence" value="ECO:0007669"/>
    <property type="project" value="UniProtKB-SubCell"/>
</dbReference>
<sequence>MKFLNRYSLKQKLTAMTLVSILIPILFLGIYSYKIAAKLSEEKAIMSGADTLQLLKTNMEFMLVDVENMSIFLIGNDQIQSYLSNPEKGVIEKSSISGFLTNLTFSKKYISNIYLKSTNGGPVITATAKIQNVDQNLVEKYMDSNHVNSKWWSSLDEGMTPVGYQRVLTLSRPIRTLHKFENVGYLSISLDMNYITKQLLNNDLANDGTVLLLNENNQIIAGSSKKWLNHDINELYPSLGRMGLESGVIKIGKGKELKTILYSKIPDVNWSIIGVIPAKGYLDQNHYFLVLSSIAVAFALILAAGLVLFLSQKVIGPLIALTRALSNPNPALQVSKLKVTSEDEVGQLIKSYNKLNNRIRKLMDRVKQNEALKKEMDMLALQAQINPHFLYNTLSSIQWMALMNKDQKTAKMVSSLSEFLRFSLNRGEEFCAVSQEISHVKNYVNIQSLRYPDKIDFEISTEPHLEDKMMLKLLLQPIIENAIMHGILKMNGKGKILVVVKSDESKMKFSVTDNGIGMDEEQVKKINKQLYEESIKKIAIQKESYGLKNVHKRLVLYYGQSAGLKISSKKNEGTIISFAIPFLEGSSQ</sequence>
<dbReference type="RefSeq" id="WP_213125270.1">
    <property type="nucleotide sequence ID" value="NZ_JAGYPG010000002.1"/>
</dbReference>
<dbReference type="InterPro" id="IPR050640">
    <property type="entry name" value="Bact_2-comp_sensor_kinase"/>
</dbReference>
<evidence type="ECO:0000259" key="8">
    <source>
        <dbReference type="SMART" id="SM00387"/>
    </source>
</evidence>
<proteinExistence type="predicted"/>
<comment type="caution">
    <text evidence="9">The sequence shown here is derived from an EMBL/GenBank/DDBJ whole genome shotgun (WGS) entry which is preliminary data.</text>
</comment>
<feature type="transmembrane region" description="Helical" evidence="7">
    <location>
        <begin position="12"/>
        <end position="33"/>
    </location>
</feature>
<evidence type="ECO:0000313" key="10">
    <source>
        <dbReference type="Proteomes" id="UP000681414"/>
    </source>
</evidence>
<keyword evidence="2" id="KW-1003">Cell membrane</keyword>
<evidence type="ECO:0000256" key="2">
    <source>
        <dbReference type="ARBA" id="ARBA00022475"/>
    </source>
</evidence>
<dbReference type="SUPFAM" id="SSF55874">
    <property type="entry name" value="ATPase domain of HSP90 chaperone/DNA topoisomerase II/histidine kinase"/>
    <property type="match status" value="1"/>
</dbReference>
<dbReference type="Pfam" id="PF02743">
    <property type="entry name" value="dCache_1"/>
    <property type="match status" value="1"/>
</dbReference>
<evidence type="ECO:0000256" key="7">
    <source>
        <dbReference type="SAM" id="Phobius"/>
    </source>
</evidence>
<keyword evidence="5 7" id="KW-0472">Membrane</keyword>
<dbReference type="GO" id="GO:0000155">
    <property type="term" value="F:phosphorelay sensor kinase activity"/>
    <property type="evidence" value="ECO:0007669"/>
    <property type="project" value="InterPro"/>
</dbReference>
<dbReference type="Pfam" id="PF02518">
    <property type="entry name" value="HATPase_c"/>
    <property type="match status" value="1"/>
</dbReference>
<reference evidence="9 10" key="1">
    <citation type="submission" date="2021-05" db="EMBL/GenBank/DDBJ databases">
        <title>Novel Bacillus species.</title>
        <authorList>
            <person name="Liu G."/>
        </authorList>
    </citation>
    <scope>NUCLEOTIDE SEQUENCE [LARGE SCALE GENOMIC DNA]</scope>
    <source>
        <strain evidence="10">FJAT-49780</strain>
    </source>
</reference>
<feature type="coiled-coil region" evidence="6">
    <location>
        <begin position="345"/>
        <end position="372"/>
    </location>
</feature>
<dbReference type="PANTHER" id="PTHR34220:SF7">
    <property type="entry name" value="SENSOR HISTIDINE KINASE YPDA"/>
    <property type="match status" value="1"/>
</dbReference>
<dbReference type="InterPro" id="IPR003594">
    <property type="entry name" value="HATPase_dom"/>
</dbReference>
<comment type="subcellular location">
    <subcellularLocation>
        <location evidence="1">Cell membrane</location>
        <topology evidence="1">Multi-pass membrane protein</topology>
    </subcellularLocation>
</comment>
<keyword evidence="4 7" id="KW-1133">Transmembrane helix</keyword>
<keyword evidence="9" id="KW-0418">Kinase</keyword>
<dbReference type="Gene3D" id="6.10.340.10">
    <property type="match status" value="1"/>
</dbReference>
<evidence type="ECO:0000256" key="3">
    <source>
        <dbReference type="ARBA" id="ARBA00022692"/>
    </source>
</evidence>
<dbReference type="PANTHER" id="PTHR34220">
    <property type="entry name" value="SENSOR HISTIDINE KINASE YPDA"/>
    <property type="match status" value="1"/>
</dbReference>
<keyword evidence="9" id="KW-0808">Transferase</keyword>
<keyword evidence="6" id="KW-0175">Coiled coil</keyword>
<protein>
    <submittedName>
        <fullName evidence="9">Sensor histidine kinase</fullName>
    </submittedName>
</protein>
<evidence type="ECO:0000256" key="6">
    <source>
        <dbReference type="SAM" id="Coils"/>
    </source>
</evidence>
<dbReference type="InterPro" id="IPR010559">
    <property type="entry name" value="Sig_transdc_His_kin_internal"/>
</dbReference>
<evidence type="ECO:0000313" key="9">
    <source>
        <dbReference type="EMBL" id="MBS4196113.1"/>
    </source>
</evidence>
<dbReference type="InterPro" id="IPR033479">
    <property type="entry name" value="dCache_1"/>
</dbReference>